<gene>
    <name evidence="2" type="ORF">ETU09_04415</name>
</gene>
<organism evidence="2 3">
    <name type="scientific">Apibacter muscae</name>
    <dbReference type="NCBI Taxonomy" id="2509004"/>
    <lineage>
        <taxon>Bacteria</taxon>
        <taxon>Pseudomonadati</taxon>
        <taxon>Bacteroidota</taxon>
        <taxon>Flavobacteriia</taxon>
        <taxon>Flavobacteriales</taxon>
        <taxon>Weeksellaceae</taxon>
        <taxon>Apibacter</taxon>
    </lineage>
</organism>
<keyword evidence="1" id="KW-1133">Transmembrane helix</keyword>
<dbReference type="NCBIfam" id="TIGR04127">
    <property type="entry name" value="flavo_near_exo"/>
    <property type="match status" value="1"/>
</dbReference>
<dbReference type="Proteomes" id="UP000319499">
    <property type="component" value="Unassembled WGS sequence"/>
</dbReference>
<feature type="transmembrane region" description="Helical" evidence="1">
    <location>
        <begin position="84"/>
        <end position="106"/>
    </location>
</feature>
<proteinExistence type="predicted"/>
<evidence type="ECO:0000256" key="1">
    <source>
        <dbReference type="SAM" id="Phobius"/>
    </source>
</evidence>
<dbReference type="RefSeq" id="WP_146261794.1">
    <property type="nucleotide sequence ID" value="NZ_SELG01000031.1"/>
</dbReference>
<reference evidence="2 3" key="1">
    <citation type="submission" date="2019-02" db="EMBL/GenBank/DDBJ databases">
        <title>Apibacter muscae sp. nov.: a novel member of the house fly microbiota.</title>
        <authorList>
            <person name="Park R."/>
        </authorList>
    </citation>
    <scope>NUCLEOTIDE SEQUENCE [LARGE SCALE GENOMIC DNA]</scope>
    <source>
        <strain evidence="2 3">AL1</strain>
    </source>
</reference>
<name>A0A563DGD3_9FLAO</name>
<comment type="caution">
    <text evidence="2">The sequence shown here is derived from an EMBL/GenBank/DDBJ whole genome shotgun (WGS) entry which is preliminary data.</text>
</comment>
<sequence length="152" mass="18127">MIKTIKIFGIIIFILGLILVRKYESSLFYDPFLEFFKKSNFNHLSPPNFHTIRLFISLSLRYSLNLILSLLIIYLWFGDKKISVFSFYIFTIGFAIFCALYFVSIYTNFSLGYMPTFYIRRILIQPIFLLILIPAIYYHKHLKKTNSPNYSR</sequence>
<accession>A0A563DGD3</accession>
<keyword evidence="1" id="KW-0472">Membrane</keyword>
<keyword evidence="3" id="KW-1185">Reference proteome</keyword>
<keyword evidence="1" id="KW-0812">Transmembrane</keyword>
<feature type="transmembrane region" description="Helical" evidence="1">
    <location>
        <begin position="54"/>
        <end position="77"/>
    </location>
</feature>
<dbReference type="EMBL" id="SELH01000016">
    <property type="protein sequence ID" value="TWP29091.1"/>
    <property type="molecule type" value="Genomic_DNA"/>
</dbReference>
<evidence type="ECO:0000313" key="2">
    <source>
        <dbReference type="EMBL" id="TWP29091.1"/>
    </source>
</evidence>
<evidence type="ECO:0000313" key="3">
    <source>
        <dbReference type="Proteomes" id="UP000319499"/>
    </source>
</evidence>
<feature type="transmembrane region" description="Helical" evidence="1">
    <location>
        <begin position="118"/>
        <end position="138"/>
    </location>
</feature>
<dbReference type="AlphaFoldDB" id="A0A563DGD3"/>
<protein>
    <submittedName>
        <fullName evidence="2">Exosortase F system-associated protein</fullName>
    </submittedName>
</protein>
<dbReference type="OrthoDB" id="982493at2"/>
<feature type="transmembrane region" description="Helical" evidence="1">
    <location>
        <begin position="7"/>
        <end position="23"/>
    </location>
</feature>
<dbReference type="InterPro" id="IPR026414">
    <property type="entry name" value="ExosoTase_F-assoc_memb"/>
</dbReference>